<dbReference type="AlphaFoldDB" id="A0A085W6L2"/>
<dbReference type="Gene3D" id="3.40.50.1820">
    <property type="entry name" value="alpha/beta hydrolase"/>
    <property type="match status" value="1"/>
</dbReference>
<name>A0A085W6L2_9BACT</name>
<accession>A0A085W6L2</accession>
<dbReference type="ESTHER" id="9delt-a0a085w6l2">
    <property type="family name" value="Polyesterase-MGS0156-like"/>
</dbReference>
<dbReference type="RefSeq" id="WP_052420505.1">
    <property type="nucleotide sequence ID" value="NZ_JMCB01000018.1"/>
</dbReference>
<reference evidence="1 2" key="1">
    <citation type="submission" date="2014-04" db="EMBL/GenBank/DDBJ databases">
        <title>Genome assembly of Hyalangium minutum DSM 14724.</title>
        <authorList>
            <person name="Sharma G."/>
            <person name="Subramanian S."/>
        </authorList>
    </citation>
    <scope>NUCLEOTIDE SEQUENCE [LARGE SCALE GENOMIC DNA]</scope>
    <source>
        <strain evidence="1 2">DSM 14724</strain>
    </source>
</reference>
<dbReference type="InterPro" id="IPR029058">
    <property type="entry name" value="AB_hydrolase_fold"/>
</dbReference>
<keyword evidence="2" id="KW-1185">Reference proteome</keyword>
<evidence type="ECO:0008006" key="3">
    <source>
        <dbReference type="Google" id="ProtNLM"/>
    </source>
</evidence>
<dbReference type="OrthoDB" id="8957517at2"/>
<comment type="caution">
    <text evidence="1">The sequence shown here is derived from an EMBL/GenBank/DDBJ whole genome shotgun (WGS) entry which is preliminary data.</text>
</comment>
<protein>
    <recommendedName>
        <fullName evidence="3">Alpha/beta hydrolase</fullName>
    </recommendedName>
</protein>
<sequence length="353" mass="38473">MSLLSAPLLATLVGITMGLTGCATPLLAYKASEMPPLQLAVVGQPSFQDGRARFREIFCELAAREGQPGVDCEKLLVRLAAEPSSQAPASLPSHDPRLRILLVPGGFAECFKDAPLFPEAQPRLKAAGYSVSTIPVSGRSGSAYNAWRIAVTVARTPLPPGGRLVLLGYSKGITDILEFLVQYPSLAARVHAVVSIAGSVNGSPLANRFTPLYEAADDWVLRNCPPGDRNVAMELRRELRLNWLARHRLPSHIRYFSLGTIAPEAEVARAMMLTDDSLRYVDPLRDGQLIFYDQLLPGSTLLGYMRADHWAVALPLQEHWHVLATNWAGTHFPRGLLLEALMLHLSEALGDST</sequence>
<organism evidence="1 2">
    <name type="scientific">Hyalangium minutum</name>
    <dbReference type="NCBI Taxonomy" id="394096"/>
    <lineage>
        <taxon>Bacteria</taxon>
        <taxon>Pseudomonadati</taxon>
        <taxon>Myxococcota</taxon>
        <taxon>Myxococcia</taxon>
        <taxon>Myxococcales</taxon>
        <taxon>Cystobacterineae</taxon>
        <taxon>Archangiaceae</taxon>
        <taxon>Hyalangium</taxon>
    </lineage>
</organism>
<dbReference type="STRING" id="394096.DB31_2918"/>
<dbReference type="Proteomes" id="UP000028725">
    <property type="component" value="Unassembled WGS sequence"/>
</dbReference>
<evidence type="ECO:0000313" key="1">
    <source>
        <dbReference type="EMBL" id="KFE63325.1"/>
    </source>
</evidence>
<dbReference type="EMBL" id="JMCB01000018">
    <property type="protein sequence ID" value="KFE63325.1"/>
    <property type="molecule type" value="Genomic_DNA"/>
</dbReference>
<gene>
    <name evidence="1" type="ORF">DB31_2918</name>
</gene>
<evidence type="ECO:0000313" key="2">
    <source>
        <dbReference type="Proteomes" id="UP000028725"/>
    </source>
</evidence>
<proteinExistence type="predicted"/>
<dbReference type="SUPFAM" id="SSF53474">
    <property type="entry name" value="alpha/beta-Hydrolases"/>
    <property type="match status" value="1"/>
</dbReference>